<feature type="domain" description="VPS9" evidence="2">
    <location>
        <begin position="455"/>
        <end position="609"/>
    </location>
</feature>
<evidence type="ECO:0000313" key="4">
    <source>
        <dbReference type="Proteomes" id="UP000006671"/>
    </source>
</evidence>
<dbReference type="InterPro" id="IPR003123">
    <property type="entry name" value="VPS9"/>
</dbReference>
<reference evidence="3 4" key="1">
    <citation type="journal article" date="2010" name="Cell">
        <title>The genome of Naegleria gruberi illuminates early eukaryotic versatility.</title>
        <authorList>
            <person name="Fritz-Laylin L.K."/>
            <person name="Prochnik S.E."/>
            <person name="Ginger M.L."/>
            <person name="Dacks J.B."/>
            <person name="Carpenter M.L."/>
            <person name="Field M.C."/>
            <person name="Kuo A."/>
            <person name="Paredez A."/>
            <person name="Chapman J."/>
            <person name="Pham J."/>
            <person name="Shu S."/>
            <person name="Neupane R."/>
            <person name="Cipriano M."/>
            <person name="Mancuso J."/>
            <person name="Tu H."/>
            <person name="Salamov A."/>
            <person name="Lindquist E."/>
            <person name="Shapiro H."/>
            <person name="Lucas S."/>
            <person name="Grigoriev I.V."/>
            <person name="Cande W.Z."/>
            <person name="Fulton C."/>
            <person name="Rokhsar D.S."/>
            <person name="Dawson S.C."/>
        </authorList>
    </citation>
    <scope>NUCLEOTIDE SEQUENCE [LARGE SCALE GENOMIC DNA]</scope>
    <source>
        <strain evidence="3 4">NEG-M</strain>
    </source>
</reference>
<dbReference type="Gene3D" id="1.20.1050.80">
    <property type="entry name" value="VPS9 domain"/>
    <property type="match status" value="1"/>
</dbReference>
<keyword evidence="4" id="KW-1185">Reference proteome</keyword>
<dbReference type="STRING" id="5762.D2VM01"/>
<dbReference type="RefSeq" id="XP_002674978.1">
    <property type="nucleotide sequence ID" value="XM_002674932.1"/>
</dbReference>
<gene>
    <name evidence="3" type="ORF">NAEGRDRAFT_69961</name>
</gene>
<feature type="compositionally biased region" description="Low complexity" evidence="1">
    <location>
        <begin position="181"/>
        <end position="213"/>
    </location>
</feature>
<name>D2VM01_NAEGR</name>
<dbReference type="PROSITE" id="PS51205">
    <property type="entry name" value="VPS9"/>
    <property type="match status" value="1"/>
</dbReference>
<dbReference type="Pfam" id="PF02204">
    <property type="entry name" value="VPS9"/>
    <property type="match status" value="1"/>
</dbReference>
<sequence>MPNNSSAAATPPILIVNDIKKTLMMAITHDEQQQHWMALANYLKYMEQISSFVQAEMKTCSTNQQHVLSDQSIQLIKYSEQSMERIASLSAMFNKESTHNSINNNSTTTSTTTATTTTANTSPSSSFNSNNSKTSSSPPSSTSSTNNIPTKKPPTISPTNSGSKLPNHSLAHASKPLFPQSNASTTVPPPTTSVTSPSSGTSHTSPNTPSSSGANQTATNHTTKQDVSKTLQMKRKEYEKQRLTEMKEQMIKTSIERARQAEMRNNVESFLERIQNKKRTFRWKEQDHWSKFIDTYFNYQNMDPILIEQDRVFLETVSKPSILNPILSVSAGNDMADMPVDSITEQKIRQHVSFTLANPAHTLSQICLKFYEYFGEVCNPSKMIHNPDLNPKQLISKCVNDIQLFIDKLSMVLFGKYWEMPSQNYEDIVIDTITDTMWGNGIYSKLLFLYLLVYGEENNRMNDKVSKCTSTITLQALKLPDKFTLEKERYPFERTIAIFKEFDQTTSFTKKVDFICLAMNQVSKDVNDYYQKYGYEHGITPPIIVGADDLLPIFIYVVAKSNIMDLFVKFQMMSELLPEYAIKGEAGYALATLETSMNCLMSFGNEELHEFSTIDQIRNELENFESKLGDIDDLTSVCSEYAEDSPPFTSQPPSFSKSSRPPFQQHVTPSNDDLLGLDDEELDLDDI</sequence>
<dbReference type="SMART" id="SM00167">
    <property type="entry name" value="VPS9"/>
    <property type="match status" value="1"/>
</dbReference>
<evidence type="ECO:0000256" key="1">
    <source>
        <dbReference type="SAM" id="MobiDB-lite"/>
    </source>
</evidence>
<feature type="region of interest" description="Disordered" evidence="1">
    <location>
        <begin position="98"/>
        <end position="233"/>
    </location>
</feature>
<dbReference type="OMA" id="RTFRWKE"/>
<dbReference type="VEuPathDB" id="AmoebaDB:NAEGRDRAFT_69961"/>
<feature type="compositionally biased region" description="Acidic residues" evidence="1">
    <location>
        <begin position="675"/>
        <end position="687"/>
    </location>
</feature>
<evidence type="ECO:0000259" key="2">
    <source>
        <dbReference type="PROSITE" id="PS51205"/>
    </source>
</evidence>
<evidence type="ECO:0000313" key="3">
    <source>
        <dbReference type="EMBL" id="EFC42234.1"/>
    </source>
</evidence>
<dbReference type="OrthoDB" id="300289at2759"/>
<accession>D2VM01</accession>
<protein>
    <submittedName>
        <fullName evidence="3">Predicted protein</fullName>
    </submittedName>
</protein>
<organism evidence="4">
    <name type="scientific">Naegleria gruberi</name>
    <name type="common">Amoeba</name>
    <dbReference type="NCBI Taxonomy" id="5762"/>
    <lineage>
        <taxon>Eukaryota</taxon>
        <taxon>Discoba</taxon>
        <taxon>Heterolobosea</taxon>
        <taxon>Tetramitia</taxon>
        <taxon>Eutetramitia</taxon>
        <taxon>Vahlkampfiidae</taxon>
        <taxon>Naegleria</taxon>
    </lineage>
</organism>
<dbReference type="Proteomes" id="UP000006671">
    <property type="component" value="Unassembled WGS sequence"/>
</dbReference>
<dbReference type="InParanoid" id="D2VM01"/>
<dbReference type="GeneID" id="8851787"/>
<proteinExistence type="predicted"/>
<dbReference type="KEGG" id="ngr:NAEGRDRAFT_69961"/>
<dbReference type="InterPro" id="IPR037191">
    <property type="entry name" value="VPS9_dom_sf"/>
</dbReference>
<feature type="region of interest" description="Disordered" evidence="1">
    <location>
        <begin position="642"/>
        <end position="687"/>
    </location>
</feature>
<feature type="compositionally biased region" description="Low complexity" evidence="1">
    <location>
        <begin position="645"/>
        <end position="665"/>
    </location>
</feature>
<dbReference type="SUPFAM" id="SSF109993">
    <property type="entry name" value="VPS9 domain"/>
    <property type="match status" value="1"/>
</dbReference>
<feature type="compositionally biased region" description="Low complexity" evidence="1">
    <location>
        <begin position="99"/>
        <end position="150"/>
    </location>
</feature>
<dbReference type="EMBL" id="GG738881">
    <property type="protein sequence ID" value="EFC42234.1"/>
    <property type="molecule type" value="Genomic_DNA"/>
</dbReference>
<dbReference type="AlphaFoldDB" id="D2VM01"/>